<feature type="domain" description="Mur ligase central" evidence="13">
    <location>
        <begin position="578"/>
        <end position="767"/>
    </location>
</feature>
<dbReference type="InterPro" id="IPR036565">
    <property type="entry name" value="Mur-like_cat_sf"/>
</dbReference>
<evidence type="ECO:0000256" key="4">
    <source>
        <dbReference type="ARBA" id="ARBA00022984"/>
    </source>
</evidence>
<protein>
    <recommendedName>
        <fullName evidence="7 8">Multifunctional fusion protein</fullName>
    </recommendedName>
    <domain>
        <recommendedName>
            <fullName evidence="7">UDP-N-acetylmuramoyl-L-alanyl-D-glutamate--2,6-diaminopimelate ligase</fullName>
            <ecNumber evidence="7">6.3.2.13</ecNumber>
        </recommendedName>
        <alternativeName>
            <fullName evidence="7">Meso-A2pm-adding enzyme</fullName>
        </alternativeName>
        <alternativeName>
            <fullName evidence="7">Meso-diaminopimelate-adding enzyme</fullName>
        </alternativeName>
        <alternativeName>
            <fullName evidence="7">UDP-MurNAc-L-Ala-D-Glu:meso-diaminopimelate ligase</fullName>
        </alternativeName>
        <alternativeName>
            <fullName evidence="7">UDP-MurNAc-tripeptide synthetase</fullName>
        </alternativeName>
        <alternativeName>
            <fullName evidence="7">UDP-N-acetylmuramyl-tripeptide synthetase</fullName>
        </alternativeName>
    </domain>
    <domain>
        <recommendedName>
            <fullName evidence="8">UDP-N-acetylmuramoyl-tripeptide--D-alanyl-D-alanine ligase</fullName>
            <ecNumber evidence="8">6.3.2.10</ecNumber>
        </recommendedName>
        <alternativeName>
            <fullName evidence="8">D-alanyl-D-alanine-adding enzyme</fullName>
        </alternativeName>
    </domain>
</protein>
<sequence>MTANQVLNWLKEHVDPQSDLCLDSRQVSSGDVFFACPGYEGDGRDYIAQAVAKGASAVVTEPLSDIAVAASISVPVLEVESLRQLLGQVAHEWYGCVSTMMSVIAVTGTNGKTSTVHWIAQALNGAGVPCGTIGTLGVALPDGKLLEGRLTTPDVLSVHQSLATIYRSGARAVALEASSIGLDQGRLDGVEITIAGFTNLSHDHLDYHGSLDKYETAKLTLFNRPSVRQVVTNFDDIVGRKVPATAHRGIQVLGYSTALYEGAAVRAGEIHAGSHGLVFNLELPDGAAQIVTRLVGQHTVSNLLLVAGVLHFLGWSVVKVGRALGQLTSVPGRMDVVESIGGSVESVRHPMVVVDYAHTPDALERALEALRGLAEARSGRLHCVFGCGGNRDRGKRAMMGEIAGRLADRVVLTSDNPRGESPQSILEDIVAGLSRLDYQMIVDRSEAILQTVWSAAAEDVVLLAGKGHETYQEIHGERLPFDDREWARAALLLLTEPTLSTDTRTLASDQVFIALKGDRFDGHSYLDTALEANAIAAVVESRTDPSALTQIALGDTRKALQTLGRVWRKRFDIPLVAVTGSNGKTTTKEMIASIFRAWQGDNMLSTEGNFNNDLGVPLTLLRLRHQHRIAVLELGMNHPGEIRLLAGMASPTVGLVNNAQREHQEFMHTVEAVARENGSVLQMLSPEGVAVFPGDDEYTELWKKLSDGRRCVLFGLAEGMDVGAEHIQAKPSQTVFELRTPVGESLVCLNAAGLHNLRNALAATACAVAAGVPFDAMVDGLERFNPVAGRMQFYPQQDSYQLIDDTYNANPDSVRAAIEVLAELAGRKVLVLGAMAEVGEQGPQMHAEVGRYAREQGIDVLLTLGAAAKDCAVAFGDGAYSFADIDALLSALRNLTPAHVLVKGSRSSKMERVVHAMKQKQSLNGGAHHVA</sequence>
<dbReference type="GO" id="GO:0008765">
    <property type="term" value="F:UDP-N-acetylmuramoylalanyl-D-glutamate-2,6-diaminopimelate ligase activity"/>
    <property type="evidence" value="ECO:0007669"/>
    <property type="project" value="UniProtKB-UniRule"/>
</dbReference>
<keyword evidence="8" id="KW-0963">Cytoplasm</keyword>
<comment type="subcellular location">
    <subcellularLocation>
        <location evidence="8 9">Cytoplasm</location>
    </subcellularLocation>
</comment>
<dbReference type="GO" id="GO:0008360">
    <property type="term" value="P:regulation of cell shape"/>
    <property type="evidence" value="ECO:0007669"/>
    <property type="project" value="UniProtKB-KW"/>
</dbReference>
<dbReference type="InterPro" id="IPR005761">
    <property type="entry name" value="UDP-N-AcMur-Glu-dNH2Pim_ligase"/>
</dbReference>
<comment type="pathway">
    <text evidence="8 9">Cell wall biogenesis; peptidoglycan biosynthesis.</text>
</comment>
<evidence type="ECO:0000313" key="15">
    <source>
        <dbReference type="Proteomes" id="UP000266206"/>
    </source>
</evidence>
<feature type="domain" description="Mur ligase central" evidence="13">
    <location>
        <begin position="106"/>
        <end position="309"/>
    </location>
</feature>
<evidence type="ECO:0000256" key="5">
    <source>
        <dbReference type="ARBA" id="ARBA00023306"/>
    </source>
</evidence>
<dbReference type="GO" id="GO:0009252">
    <property type="term" value="P:peptidoglycan biosynthetic process"/>
    <property type="evidence" value="ECO:0007669"/>
    <property type="project" value="UniProtKB-UniRule"/>
</dbReference>
<proteinExistence type="inferred from homology"/>
<comment type="catalytic activity">
    <reaction evidence="8 10">
        <text>D-alanyl-D-alanine + UDP-N-acetyl-alpha-D-muramoyl-L-alanyl-gamma-D-glutamyl-meso-2,6-diaminopimelate + ATP = UDP-N-acetyl-alpha-D-muramoyl-L-alanyl-gamma-D-glutamyl-meso-2,6-diaminopimeloyl-D-alanyl-D-alanine + ADP + phosphate + H(+)</text>
        <dbReference type="Rhea" id="RHEA:28374"/>
        <dbReference type="ChEBI" id="CHEBI:15378"/>
        <dbReference type="ChEBI" id="CHEBI:30616"/>
        <dbReference type="ChEBI" id="CHEBI:43474"/>
        <dbReference type="ChEBI" id="CHEBI:57822"/>
        <dbReference type="ChEBI" id="CHEBI:61386"/>
        <dbReference type="ChEBI" id="CHEBI:83905"/>
        <dbReference type="ChEBI" id="CHEBI:456216"/>
        <dbReference type="EC" id="6.3.2.10"/>
    </reaction>
</comment>
<comment type="caution">
    <text evidence="7">Lacks conserved residue(s) required for the propagation of feature annotation.</text>
</comment>
<feature type="binding site" evidence="7">
    <location>
        <position position="469"/>
    </location>
    <ligand>
        <name>meso-2,6-diaminopimelate</name>
        <dbReference type="ChEBI" id="CHEBI:57791"/>
    </ligand>
</feature>
<dbReference type="HAMAP" id="MF_02019">
    <property type="entry name" value="MurF"/>
    <property type="match status" value="1"/>
</dbReference>
<organism evidence="14 15">
    <name type="scientific">Neopusillimonas maritima</name>
    <dbReference type="NCBI Taxonomy" id="2026239"/>
    <lineage>
        <taxon>Bacteria</taxon>
        <taxon>Pseudomonadati</taxon>
        <taxon>Pseudomonadota</taxon>
        <taxon>Betaproteobacteria</taxon>
        <taxon>Burkholderiales</taxon>
        <taxon>Alcaligenaceae</taxon>
        <taxon>Neopusillimonas</taxon>
    </lineage>
</organism>
<dbReference type="GO" id="GO:0071555">
    <property type="term" value="P:cell wall organization"/>
    <property type="evidence" value="ECO:0007669"/>
    <property type="project" value="UniProtKB-KW"/>
</dbReference>
<dbReference type="UniPathway" id="UPA00219"/>
<dbReference type="NCBIfam" id="TIGR01085">
    <property type="entry name" value="murE"/>
    <property type="match status" value="1"/>
</dbReference>
<reference evidence="14 15" key="1">
    <citation type="submission" date="2017-08" db="EMBL/GenBank/DDBJ databases">
        <title>Pusillimonas indicus sp. nov., a member of the family Alcaligenaceae isolated from surface seawater.</title>
        <authorList>
            <person name="Li J."/>
        </authorList>
    </citation>
    <scope>NUCLEOTIDE SEQUENCE [LARGE SCALE GENOMIC DNA]</scope>
    <source>
        <strain evidence="14 15">L52-1-41</strain>
    </source>
</reference>
<feature type="domain" description="Mur ligase N-terminal catalytic" evidence="11">
    <location>
        <begin position="21"/>
        <end position="94"/>
    </location>
</feature>
<evidence type="ECO:0000256" key="3">
    <source>
        <dbReference type="ARBA" id="ARBA00022960"/>
    </source>
</evidence>
<feature type="binding site" evidence="7">
    <location>
        <position position="465"/>
    </location>
    <ligand>
        <name>meso-2,6-diaminopimelate</name>
        <dbReference type="ChEBI" id="CHEBI:57791"/>
    </ligand>
</feature>
<dbReference type="Proteomes" id="UP000266206">
    <property type="component" value="Unassembled WGS sequence"/>
</dbReference>
<dbReference type="GO" id="GO:0005524">
    <property type="term" value="F:ATP binding"/>
    <property type="evidence" value="ECO:0007669"/>
    <property type="project" value="UniProtKB-UniRule"/>
</dbReference>
<evidence type="ECO:0000259" key="11">
    <source>
        <dbReference type="Pfam" id="PF01225"/>
    </source>
</evidence>
<dbReference type="NCBIfam" id="NF008896">
    <property type="entry name" value="PRK11929.1"/>
    <property type="match status" value="1"/>
</dbReference>
<dbReference type="GO" id="GO:0005737">
    <property type="term" value="C:cytoplasm"/>
    <property type="evidence" value="ECO:0007669"/>
    <property type="project" value="UniProtKB-SubCell"/>
</dbReference>
<dbReference type="InterPro" id="IPR035911">
    <property type="entry name" value="MurE/MurF_N"/>
</dbReference>
<keyword evidence="3 8" id="KW-0133">Cell shape</keyword>
<keyword evidence="7" id="KW-0460">Magnesium</keyword>
<dbReference type="HAMAP" id="MF_00208">
    <property type="entry name" value="MurE"/>
    <property type="match status" value="1"/>
</dbReference>
<dbReference type="Gene3D" id="3.40.1390.10">
    <property type="entry name" value="MurE/MurF, N-terminal domain"/>
    <property type="match status" value="2"/>
</dbReference>
<keyword evidence="8" id="KW-0547">Nucleotide-binding</keyword>
<dbReference type="SUPFAM" id="SSF63418">
    <property type="entry name" value="MurE/MurF N-terminal domain"/>
    <property type="match status" value="2"/>
</dbReference>
<dbReference type="NCBIfam" id="TIGR01143">
    <property type="entry name" value="murF"/>
    <property type="match status" value="1"/>
</dbReference>
<dbReference type="GO" id="GO:0051301">
    <property type="term" value="P:cell division"/>
    <property type="evidence" value="ECO:0007669"/>
    <property type="project" value="UniProtKB-KW"/>
</dbReference>
<dbReference type="SUPFAM" id="SSF53623">
    <property type="entry name" value="MurD-like peptide ligases, catalytic domain"/>
    <property type="match status" value="2"/>
</dbReference>
<comment type="similarity">
    <text evidence="8">Belongs to the MurCDEF family. MurF subfamily.</text>
</comment>
<dbReference type="RefSeq" id="WP_119516318.1">
    <property type="nucleotide sequence ID" value="NZ_NQYH01000007.1"/>
</dbReference>
<feature type="short sequence motif" description="Meso-diaminopimelate recognition motif" evidence="7">
    <location>
        <begin position="415"/>
        <end position="418"/>
    </location>
</feature>
<evidence type="ECO:0000256" key="10">
    <source>
        <dbReference type="RuleBase" id="RU004136"/>
    </source>
</evidence>
<feature type="binding site" evidence="7">
    <location>
        <position position="391"/>
    </location>
    <ligand>
        <name>meso-2,6-diaminopimelate</name>
        <dbReference type="ChEBI" id="CHEBI:57791"/>
    </ligand>
</feature>
<feature type="binding site" evidence="8">
    <location>
        <begin position="580"/>
        <end position="586"/>
    </location>
    <ligand>
        <name>ATP</name>
        <dbReference type="ChEBI" id="CHEBI:30616"/>
    </ligand>
</feature>
<evidence type="ECO:0000259" key="12">
    <source>
        <dbReference type="Pfam" id="PF02875"/>
    </source>
</evidence>
<dbReference type="InterPro" id="IPR013221">
    <property type="entry name" value="Mur_ligase_cen"/>
</dbReference>
<dbReference type="InterPro" id="IPR000713">
    <property type="entry name" value="Mur_ligase_N"/>
</dbReference>
<comment type="catalytic activity">
    <reaction evidence="7">
        <text>UDP-N-acetyl-alpha-D-muramoyl-L-alanyl-D-glutamate + meso-2,6-diaminopimelate + ATP = UDP-N-acetyl-alpha-D-muramoyl-L-alanyl-gamma-D-glutamyl-meso-2,6-diaminopimelate + ADP + phosphate + H(+)</text>
        <dbReference type="Rhea" id="RHEA:23676"/>
        <dbReference type="ChEBI" id="CHEBI:15378"/>
        <dbReference type="ChEBI" id="CHEBI:30616"/>
        <dbReference type="ChEBI" id="CHEBI:43474"/>
        <dbReference type="ChEBI" id="CHEBI:57791"/>
        <dbReference type="ChEBI" id="CHEBI:83900"/>
        <dbReference type="ChEBI" id="CHEBI:83905"/>
        <dbReference type="ChEBI" id="CHEBI:456216"/>
        <dbReference type="EC" id="6.3.2.13"/>
    </reaction>
</comment>
<dbReference type="Gene3D" id="3.90.190.20">
    <property type="entry name" value="Mur ligase, C-terminal domain"/>
    <property type="match status" value="2"/>
</dbReference>
<dbReference type="GO" id="GO:0000287">
    <property type="term" value="F:magnesium ion binding"/>
    <property type="evidence" value="ECO:0007669"/>
    <property type="project" value="UniProtKB-UniRule"/>
</dbReference>
<keyword evidence="5 8" id="KW-0131">Cell cycle</keyword>
<evidence type="ECO:0000256" key="6">
    <source>
        <dbReference type="ARBA" id="ARBA00023316"/>
    </source>
</evidence>
<keyword evidence="6 8" id="KW-0961">Cell wall biogenesis/degradation</keyword>
<dbReference type="Pfam" id="PF08245">
    <property type="entry name" value="Mur_ligase_M"/>
    <property type="match status" value="2"/>
</dbReference>
<evidence type="ECO:0000256" key="9">
    <source>
        <dbReference type="RuleBase" id="RU004135"/>
    </source>
</evidence>
<keyword evidence="8" id="KW-0067">ATP-binding</keyword>
<feature type="binding site" evidence="7">
    <location>
        <position position="184"/>
    </location>
    <ligand>
        <name>UDP-N-acetyl-alpha-D-muramoyl-L-alanyl-D-glutamate</name>
        <dbReference type="ChEBI" id="CHEBI:83900"/>
    </ligand>
</feature>
<feature type="binding site" evidence="7">
    <location>
        <position position="186"/>
    </location>
    <ligand>
        <name>UDP-N-acetyl-alpha-D-muramoyl-L-alanyl-D-glutamate</name>
        <dbReference type="ChEBI" id="CHEBI:83900"/>
    </ligand>
</feature>
<dbReference type="Gene3D" id="3.40.1190.10">
    <property type="entry name" value="Mur-like, catalytic domain"/>
    <property type="match status" value="2"/>
</dbReference>
<dbReference type="NCBIfam" id="NF001126">
    <property type="entry name" value="PRK00139.1-4"/>
    <property type="match status" value="1"/>
</dbReference>
<dbReference type="GO" id="GO:0047480">
    <property type="term" value="F:UDP-N-acetylmuramoyl-tripeptide-D-alanyl-D-alanine ligase activity"/>
    <property type="evidence" value="ECO:0007669"/>
    <property type="project" value="UniProtKB-UniRule"/>
</dbReference>
<feature type="binding site" evidence="7">
    <location>
        <begin position="415"/>
        <end position="418"/>
    </location>
    <ligand>
        <name>meso-2,6-diaminopimelate</name>
        <dbReference type="ChEBI" id="CHEBI:57791"/>
    </ligand>
</feature>
<dbReference type="EMBL" id="NQYH01000007">
    <property type="protein sequence ID" value="RIY40771.1"/>
    <property type="molecule type" value="Genomic_DNA"/>
</dbReference>
<evidence type="ECO:0000256" key="7">
    <source>
        <dbReference type="HAMAP-Rule" id="MF_00208"/>
    </source>
</evidence>
<comment type="PTM">
    <text evidence="7">Carboxylation is probably crucial for Mg(2+) binding and, consequently, for the gamma-phosphate positioning of ATP.</text>
</comment>
<dbReference type="Pfam" id="PF01225">
    <property type="entry name" value="Mur_ligase"/>
    <property type="match status" value="1"/>
</dbReference>
<keyword evidence="8 14" id="KW-0436">Ligase</keyword>
<feature type="binding site" evidence="7">
    <location>
        <position position="22"/>
    </location>
    <ligand>
        <name>UDP-N-acetyl-alpha-D-muramoyl-L-alanyl-D-glutamate</name>
        <dbReference type="ChEBI" id="CHEBI:83900"/>
    </ligand>
</feature>
<keyword evidence="4 8" id="KW-0573">Peptidoglycan synthesis</keyword>
<dbReference type="InterPro" id="IPR004101">
    <property type="entry name" value="Mur_ligase_C"/>
</dbReference>
<evidence type="ECO:0000259" key="13">
    <source>
        <dbReference type="Pfam" id="PF08245"/>
    </source>
</evidence>
<dbReference type="PANTHER" id="PTHR23135:SF4">
    <property type="entry name" value="UDP-N-ACETYLMURAMOYL-L-ALANYL-D-GLUTAMATE--2,6-DIAMINOPIMELATE LIGASE MURE HOMOLOG, CHLOROPLASTIC"/>
    <property type="match status" value="1"/>
</dbReference>
<feature type="domain" description="Mur ligase C-terminal" evidence="12">
    <location>
        <begin position="333"/>
        <end position="467"/>
    </location>
</feature>
<accession>A0A3A1YTE6</accession>
<evidence type="ECO:0000256" key="2">
    <source>
        <dbReference type="ARBA" id="ARBA00022618"/>
    </source>
</evidence>
<comment type="cofactor">
    <cofactor evidence="7">
        <name>Mg(2+)</name>
        <dbReference type="ChEBI" id="CHEBI:18420"/>
    </cofactor>
</comment>
<evidence type="ECO:0000256" key="8">
    <source>
        <dbReference type="HAMAP-Rule" id="MF_02019"/>
    </source>
</evidence>
<comment type="similarity">
    <text evidence="1 7">Belongs to the MurCDEF family. MurE subfamily.</text>
</comment>
<dbReference type="GO" id="GO:0008766">
    <property type="term" value="F:UDP-N-acetylmuramoylalanyl-D-glutamyl-2,6-diaminopimelate-D-alanyl-D-alanine ligase activity"/>
    <property type="evidence" value="ECO:0007669"/>
    <property type="project" value="RHEA"/>
</dbReference>
<dbReference type="PANTHER" id="PTHR23135">
    <property type="entry name" value="MUR LIGASE FAMILY MEMBER"/>
    <property type="match status" value="1"/>
</dbReference>
<comment type="function">
    <text evidence="7">Catalyzes the addition of meso-diaminopimelic acid to the nucleotide precursor UDP-N-acetylmuramoyl-L-alanyl-D-glutamate (UMAG) in the biosynthesis of bacterial cell-wall peptidoglycan.</text>
</comment>
<feature type="modified residue" description="N6-carboxylysine" evidence="7">
    <location>
        <position position="218"/>
    </location>
</feature>
<dbReference type="InterPro" id="IPR036615">
    <property type="entry name" value="Mur_ligase_C_dom_sf"/>
</dbReference>
<evidence type="ECO:0000256" key="1">
    <source>
        <dbReference type="ARBA" id="ARBA00005898"/>
    </source>
</evidence>
<dbReference type="EC" id="6.3.2.13" evidence="7"/>
<comment type="function">
    <text evidence="8 10">Involved in cell wall formation. Catalyzes the final step in the synthesis of UDP-N-acetylmuramoyl-pentapeptide, the precursor of murein.</text>
</comment>
<feature type="binding site" evidence="7">
    <location>
        <position position="178"/>
    </location>
    <ligand>
        <name>UDP-N-acetyl-alpha-D-muramoyl-L-alanyl-D-glutamate</name>
        <dbReference type="ChEBI" id="CHEBI:83900"/>
    </ligand>
</feature>
<feature type="binding site" evidence="7">
    <location>
        <position position="24"/>
    </location>
    <ligand>
        <name>UDP-N-acetyl-alpha-D-muramoyl-L-alanyl-D-glutamate</name>
        <dbReference type="ChEBI" id="CHEBI:83900"/>
    </ligand>
</feature>
<feature type="binding site" evidence="7">
    <location>
        <begin position="151"/>
        <end position="152"/>
    </location>
    <ligand>
        <name>UDP-N-acetyl-alpha-D-muramoyl-L-alanyl-D-glutamate</name>
        <dbReference type="ChEBI" id="CHEBI:83900"/>
    </ligand>
</feature>
<dbReference type="EC" id="6.3.2.10" evidence="8"/>
<dbReference type="Pfam" id="PF02875">
    <property type="entry name" value="Mur_ligase_C"/>
    <property type="match status" value="2"/>
</dbReference>
<dbReference type="AlphaFoldDB" id="A0A3A1YTE6"/>
<keyword evidence="2 8" id="KW-0132">Cell division</keyword>
<dbReference type="OrthoDB" id="9800958at2"/>
<feature type="binding site" evidence="7">
    <location>
        <begin position="108"/>
        <end position="114"/>
    </location>
    <ligand>
        <name>ATP</name>
        <dbReference type="ChEBI" id="CHEBI:30616"/>
    </ligand>
</feature>
<evidence type="ECO:0000313" key="14">
    <source>
        <dbReference type="EMBL" id="RIY40771.1"/>
    </source>
</evidence>
<dbReference type="InterPro" id="IPR005863">
    <property type="entry name" value="UDP-N-AcMur_synth"/>
</dbReference>
<gene>
    <name evidence="8" type="primary">murF</name>
    <name evidence="7" type="synonym">murE</name>
    <name evidence="14" type="ORF">CJP73_10000</name>
</gene>
<comment type="caution">
    <text evidence="14">The sequence shown here is derived from an EMBL/GenBank/DDBJ whole genome shotgun (WGS) entry which is preliminary data.</text>
</comment>
<dbReference type="SUPFAM" id="SSF53244">
    <property type="entry name" value="MurD-like peptide ligases, peptide-binding domain"/>
    <property type="match status" value="2"/>
</dbReference>
<name>A0A3A1YTE6_9BURK</name>
<feature type="domain" description="Mur ligase C-terminal" evidence="12">
    <location>
        <begin position="789"/>
        <end position="906"/>
    </location>
</feature>